<feature type="signal peptide" evidence="1">
    <location>
        <begin position="1"/>
        <end position="27"/>
    </location>
</feature>
<protein>
    <recommendedName>
        <fullName evidence="3">Spore coat protein U domain-containing protein</fullName>
    </recommendedName>
</protein>
<dbReference type="AlphaFoldDB" id="A0A3P3XHJ5"/>
<feature type="chain" id="PRO_5018016181" description="Spore coat protein U domain-containing protein" evidence="1">
    <location>
        <begin position="28"/>
        <end position="182"/>
    </location>
</feature>
<gene>
    <name evidence="2" type="ORF">SPIROBIBN47_210190</name>
</gene>
<evidence type="ECO:0000313" key="2">
    <source>
        <dbReference type="EMBL" id="SLM12041.1"/>
    </source>
</evidence>
<accession>A0A3P3XHJ5</accession>
<evidence type="ECO:0008006" key="3">
    <source>
        <dbReference type="Google" id="ProtNLM"/>
    </source>
</evidence>
<name>A0A3P3XHJ5_9SPIR</name>
<sequence length="182" mass="19061">MKGISRIAIRSFLAIILILSLPFAASAQTPGKTSATIQLAVYVPPVLQLSLDFAPNGAANIVGYLGTNPGGFRNGFELKPYSIFNLGAARLVSNLTSSYSIVVQSMNGGKLKNQSSGSEIAYDLLIGGMPAARYGDSFRMVTAMKTARDGTDLPVSIALGNIPASASYGVYSDSLLFNVMAN</sequence>
<organism evidence="2">
    <name type="scientific">uncultured spirochete</name>
    <dbReference type="NCBI Taxonomy" id="156406"/>
    <lineage>
        <taxon>Bacteria</taxon>
        <taxon>Pseudomonadati</taxon>
        <taxon>Spirochaetota</taxon>
        <taxon>Spirochaetia</taxon>
        <taxon>Spirochaetales</taxon>
        <taxon>environmental samples</taxon>
    </lineage>
</organism>
<proteinExistence type="predicted"/>
<reference evidence="2" key="1">
    <citation type="submission" date="2017-02" db="EMBL/GenBank/DDBJ databases">
        <authorList>
            <person name="Regsiter A."/>
            <person name="William W."/>
        </authorList>
    </citation>
    <scope>NUCLEOTIDE SEQUENCE</scope>
    <source>
        <strain evidence="2">Bib</strain>
    </source>
</reference>
<keyword evidence="1" id="KW-0732">Signal</keyword>
<dbReference type="EMBL" id="FWDM01000014">
    <property type="protein sequence ID" value="SLM12041.1"/>
    <property type="molecule type" value="Genomic_DNA"/>
</dbReference>
<evidence type="ECO:0000256" key="1">
    <source>
        <dbReference type="SAM" id="SignalP"/>
    </source>
</evidence>